<feature type="domain" description="EamA" evidence="7">
    <location>
        <begin position="150"/>
        <end position="282"/>
    </location>
</feature>
<dbReference type="InterPro" id="IPR050638">
    <property type="entry name" value="AA-Vitamin_Transporters"/>
</dbReference>
<dbReference type="RefSeq" id="WP_193192414.1">
    <property type="nucleotide sequence ID" value="NZ_JACZFR010000028.1"/>
</dbReference>
<sequence length="305" mass="33342">MNLFLYASTVVLWGTTWIAIHFQLGEVPVLVSAFYRFAIAGALFLPVLILLRGVQKTGPRDHGFFLLQGGCLFSLNFICFYTASQYIVSGLISVVFSAAILFNALNNRLLWKERAEPGVYLAALLGIAGLVLLFWDSIAGGRFDSDAALGLGLSLLGTYFFSLGNMVSVRHSKRGLKPWTSNAYAMIYGALILLACVLVTDTQWKLDTSPVYLGSLLYLAIPGSILGFTAYLSLVGRIGANRAAYATVLFPIVALSLSAWFEGYRWSATSFAGLFLVLLGNTVSLGGFRVLGQWRLRPDRKRIPL</sequence>
<feature type="transmembrane region" description="Helical" evidence="6">
    <location>
        <begin position="273"/>
        <end position="292"/>
    </location>
</feature>
<feature type="transmembrane region" description="Helical" evidence="6">
    <location>
        <begin position="181"/>
        <end position="200"/>
    </location>
</feature>
<dbReference type="InterPro" id="IPR037185">
    <property type="entry name" value="EmrE-like"/>
</dbReference>
<protein>
    <submittedName>
        <fullName evidence="8">DMT family transporter</fullName>
    </submittedName>
</protein>
<evidence type="ECO:0000256" key="4">
    <source>
        <dbReference type="ARBA" id="ARBA00022989"/>
    </source>
</evidence>
<feature type="transmembrane region" description="Helical" evidence="6">
    <location>
        <begin position="34"/>
        <end position="51"/>
    </location>
</feature>
<name>A0ABW1YHW1_9GAMM</name>
<dbReference type="SUPFAM" id="SSF103481">
    <property type="entry name" value="Multidrug resistance efflux transporter EmrE"/>
    <property type="match status" value="2"/>
</dbReference>
<comment type="caution">
    <text evidence="8">The sequence shown here is derived from an EMBL/GenBank/DDBJ whole genome shotgun (WGS) entry which is preliminary data.</text>
</comment>
<comment type="subcellular location">
    <subcellularLocation>
        <location evidence="1">Membrane</location>
        <topology evidence="1">Multi-pass membrane protein</topology>
    </subcellularLocation>
</comment>
<dbReference type="EMBL" id="JBHSVR010000001">
    <property type="protein sequence ID" value="MFC6632294.1"/>
    <property type="molecule type" value="Genomic_DNA"/>
</dbReference>
<feature type="transmembrane region" description="Helical" evidence="6">
    <location>
        <begin position="89"/>
        <end position="106"/>
    </location>
</feature>
<evidence type="ECO:0000256" key="3">
    <source>
        <dbReference type="ARBA" id="ARBA00022692"/>
    </source>
</evidence>
<proteinExistence type="inferred from homology"/>
<keyword evidence="5 6" id="KW-0472">Membrane</keyword>
<organism evidence="8 9">
    <name type="scientific">Microbulbifer taiwanensis</name>
    <dbReference type="NCBI Taxonomy" id="986746"/>
    <lineage>
        <taxon>Bacteria</taxon>
        <taxon>Pseudomonadati</taxon>
        <taxon>Pseudomonadota</taxon>
        <taxon>Gammaproteobacteria</taxon>
        <taxon>Cellvibrionales</taxon>
        <taxon>Microbulbiferaceae</taxon>
        <taxon>Microbulbifer</taxon>
    </lineage>
</organism>
<evidence type="ECO:0000259" key="7">
    <source>
        <dbReference type="Pfam" id="PF00892"/>
    </source>
</evidence>
<dbReference type="Pfam" id="PF00892">
    <property type="entry name" value="EamA"/>
    <property type="match status" value="2"/>
</dbReference>
<feature type="domain" description="EamA" evidence="7">
    <location>
        <begin position="4"/>
        <end position="134"/>
    </location>
</feature>
<feature type="transmembrane region" description="Helical" evidence="6">
    <location>
        <begin position="147"/>
        <end position="169"/>
    </location>
</feature>
<evidence type="ECO:0000313" key="8">
    <source>
        <dbReference type="EMBL" id="MFC6632294.1"/>
    </source>
</evidence>
<evidence type="ECO:0000256" key="1">
    <source>
        <dbReference type="ARBA" id="ARBA00004141"/>
    </source>
</evidence>
<evidence type="ECO:0000313" key="9">
    <source>
        <dbReference type="Proteomes" id="UP001596425"/>
    </source>
</evidence>
<keyword evidence="3 6" id="KW-0812">Transmembrane</keyword>
<feature type="transmembrane region" description="Helical" evidence="6">
    <location>
        <begin position="118"/>
        <end position="135"/>
    </location>
</feature>
<keyword evidence="9" id="KW-1185">Reference proteome</keyword>
<gene>
    <name evidence="8" type="ORF">ACFQBM_03320</name>
</gene>
<reference evidence="9" key="1">
    <citation type="journal article" date="2019" name="Int. J. Syst. Evol. Microbiol.">
        <title>The Global Catalogue of Microorganisms (GCM) 10K type strain sequencing project: providing services to taxonomists for standard genome sequencing and annotation.</title>
        <authorList>
            <consortium name="The Broad Institute Genomics Platform"/>
            <consortium name="The Broad Institute Genome Sequencing Center for Infectious Disease"/>
            <person name="Wu L."/>
            <person name="Ma J."/>
        </authorList>
    </citation>
    <scope>NUCLEOTIDE SEQUENCE [LARGE SCALE GENOMIC DNA]</scope>
    <source>
        <strain evidence="9">CGMCC 1.13718</strain>
    </source>
</reference>
<feature type="transmembrane region" description="Helical" evidence="6">
    <location>
        <begin position="63"/>
        <end position="83"/>
    </location>
</feature>
<dbReference type="InterPro" id="IPR000620">
    <property type="entry name" value="EamA_dom"/>
</dbReference>
<evidence type="ECO:0000256" key="6">
    <source>
        <dbReference type="SAM" id="Phobius"/>
    </source>
</evidence>
<dbReference type="Proteomes" id="UP001596425">
    <property type="component" value="Unassembled WGS sequence"/>
</dbReference>
<comment type="similarity">
    <text evidence="2">Belongs to the EamA transporter family.</text>
</comment>
<evidence type="ECO:0000256" key="2">
    <source>
        <dbReference type="ARBA" id="ARBA00007362"/>
    </source>
</evidence>
<evidence type="ECO:0000256" key="5">
    <source>
        <dbReference type="ARBA" id="ARBA00023136"/>
    </source>
</evidence>
<feature type="transmembrane region" description="Helical" evidence="6">
    <location>
        <begin position="212"/>
        <end position="231"/>
    </location>
</feature>
<dbReference type="PANTHER" id="PTHR32322">
    <property type="entry name" value="INNER MEMBRANE TRANSPORTER"/>
    <property type="match status" value="1"/>
</dbReference>
<dbReference type="PANTHER" id="PTHR32322:SF2">
    <property type="entry name" value="EAMA DOMAIN-CONTAINING PROTEIN"/>
    <property type="match status" value="1"/>
</dbReference>
<keyword evidence="4 6" id="KW-1133">Transmembrane helix</keyword>
<accession>A0ABW1YHW1</accession>
<feature type="transmembrane region" description="Helical" evidence="6">
    <location>
        <begin position="243"/>
        <end position="261"/>
    </location>
</feature>